<reference evidence="4" key="1">
    <citation type="submission" date="2021-11" db="EMBL/GenBank/DDBJ databases">
        <title>Cultivation dependent microbiological survey of springs from the worlds oldest radium mine currently devoted to the extraction of radon-saturated water.</title>
        <authorList>
            <person name="Kapinusova G."/>
            <person name="Smrhova T."/>
            <person name="Strejcek M."/>
            <person name="Suman J."/>
            <person name="Jani K."/>
            <person name="Pajer P."/>
            <person name="Uhlik O."/>
        </authorList>
    </citation>
    <scope>NUCLEOTIDE SEQUENCE [LARGE SCALE GENOMIC DNA]</scope>
    <source>
        <strain evidence="4">J379</strain>
    </source>
</reference>
<keyword evidence="2" id="KW-0472">Membrane</keyword>
<accession>A0ABY5PEL4</accession>
<keyword evidence="4" id="KW-1185">Reference proteome</keyword>
<name>A0ABY5PEL4_9ACTN</name>
<gene>
    <name evidence="3" type="ORF">LRS13_20885</name>
</gene>
<evidence type="ECO:0000256" key="1">
    <source>
        <dbReference type="SAM" id="MobiDB-lite"/>
    </source>
</evidence>
<protein>
    <submittedName>
        <fullName evidence="3">Uncharacterized protein</fullName>
    </submittedName>
</protein>
<feature type="region of interest" description="Disordered" evidence="1">
    <location>
        <begin position="61"/>
        <end position="83"/>
    </location>
</feature>
<dbReference type="Proteomes" id="UP001058860">
    <property type="component" value="Chromosome"/>
</dbReference>
<organism evidence="3 4">
    <name type="scientific">Svornostia abyssi</name>
    <dbReference type="NCBI Taxonomy" id="2898438"/>
    <lineage>
        <taxon>Bacteria</taxon>
        <taxon>Bacillati</taxon>
        <taxon>Actinomycetota</taxon>
        <taxon>Thermoleophilia</taxon>
        <taxon>Solirubrobacterales</taxon>
        <taxon>Baekduiaceae</taxon>
        <taxon>Svornostia</taxon>
    </lineage>
</organism>
<dbReference type="RefSeq" id="WP_353863617.1">
    <property type="nucleotide sequence ID" value="NZ_CP088295.1"/>
</dbReference>
<evidence type="ECO:0000313" key="3">
    <source>
        <dbReference type="EMBL" id="UUY03105.1"/>
    </source>
</evidence>
<evidence type="ECO:0000256" key="2">
    <source>
        <dbReference type="SAM" id="Phobius"/>
    </source>
</evidence>
<proteinExistence type="predicted"/>
<feature type="compositionally biased region" description="Basic and acidic residues" evidence="1">
    <location>
        <begin position="66"/>
        <end position="83"/>
    </location>
</feature>
<keyword evidence="2" id="KW-0812">Transmembrane</keyword>
<keyword evidence="2" id="KW-1133">Transmembrane helix</keyword>
<feature type="transmembrane region" description="Helical" evidence="2">
    <location>
        <begin position="6"/>
        <end position="24"/>
    </location>
</feature>
<sequence length="83" mass="9349">MEVATVMLVLIVLFFVGIVLLGFFHPKSGAEVLRWQATRGPEQEEIDELEDLAQLLEATNAKRRARGEPERTVEDLENELRGG</sequence>
<evidence type="ECO:0000313" key="4">
    <source>
        <dbReference type="Proteomes" id="UP001058860"/>
    </source>
</evidence>
<dbReference type="EMBL" id="CP088295">
    <property type="protein sequence ID" value="UUY03105.1"/>
    <property type="molecule type" value="Genomic_DNA"/>
</dbReference>